<accession>A0A9W3G813</accession>
<dbReference type="AlphaFoldDB" id="A0A9W3G813"/>
<evidence type="ECO:0000256" key="3">
    <source>
        <dbReference type="ARBA" id="ARBA00023136"/>
    </source>
</evidence>
<dbReference type="InterPro" id="IPR015631">
    <property type="entry name" value="CD2/SLAM_rcpt"/>
</dbReference>
<dbReference type="GO" id="GO:0016020">
    <property type="term" value="C:membrane"/>
    <property type="evidence" value="ECO:0007669"/>
    <property type="project" value="UniProtKB-SubCell"/>
</dbReference>
<proteinExistence type="predicted"/>
<sequence>MEPCSEDPHLRRASWLLGLTSLLLSVCSTGAKSPGAQGSGAHVPLQKIQGASVLFHVTKEPGAELEEVSWGFGPESNYRVLLKVHPGTDAPTWISLQDKYQQRVHVPNMTSLRIENLTSEDSGQYRARISFVGGIECTQVFPLIIYEPVPPPQILLGSPSIAAGWCNVTLECRASEDTEDLNVTWESRGLEHRVTPGPAPNPWTLAVSLPLSQPSPSLSCVVSNQVDQKTATLGLGEVCAHGSHGQAVAGPLQGILWAVVIMLFFLGIGLYVWKTCKKKKNMETEQGRLHFSFLAQITPLFHWNLGSLSPSFCCSGVSPAEGMAGVNMALGSE</sequence>
<feature type="domain" description="Ig-like" evidence="7">
    <location>
        <begin position="142"/>
        <end position="232"/>
    </location>
</feature>
<evidence type="ECO:0000256" key="5">
    <source>
        <dbReference type="SAM" id="Phobius"/>
    </source>
</evidence>
<dbReference type="InterPro" id="IPR013783">
    <property type="entry name" value="Ig-like_fold"/>
</dbReference>
<feature type="chain" id="PRO_5040905876" evidence="6">
    <location>
        <begin position="32"/>
        <end position="333"/>
    </location>
</feature>
<evidence type="ECO:0000256" key="6">
    <source>
        <dbReference type="SAM" id="SignalP"/>
    </source>
</evidence>
<protein>
    <submittedName>
        <fullName evidence="8">SLAM family member 5-like</fullName>
    </submittedName>
</protein>
<name>A0A9W3G813_CAMBA</name>
<keyword evidence="4" id="KW-0325">Glycoprotein</keyword>
<evidence type="ECO:0000259" key="7">
    <source>
        <dbReference type="PROSITE" id="PS50835"/>
    </source>
</evidence>
<dbReference type="PANTHER" id="PTHR12080:SF110">
    <property type="entry name" value="IG-LIKE DOMAIN-CONTAINING PROTEIN"/>
    <property type="match status" value="1"/>
</dbReference>
<reference evidence="8" key="1">
    <citation type="submission" date="2025-08" db="UniProtKB">
        <authorList>
            <consortium name="RefSeq"/>
        </authorList>
    </citation>
    <scope>IDENTIFICATION</scope>
</reference>
<evidence type="ECO:0000256" key="1">
    <source>
        <dbReference type="ARBA" id="ARBA00004370"/>
    </source>
</evidence>
<organism evidence="8">
    <name type="scientific">Camelus bactrianus</name>
    <name type="common">Bactrian camel</name>
    <dbReference type="NCBI Taxonomy" id="9837"/>
    <lineage>
        <taxon>Eukaryota</taxon>
        <taxon>Metazoa</taxon>
        <taxon>Chordata</taxon>
        <taxon>Craniata</taxon>
        <taxon>Vertebrata</taxon>
        <taxon>Euteleostomi</taxon>
        <taxon>Mammalia</taxon>
        <taxon>Eutheria</taxon>
        <taxon>Laurasiatheria</taxon>
        <taxon>Artiodactyla</taxon>
        <taxon>Tylopoda</taxon>
        <taxon>Camelidae</taxon>
        <taxon>Camelus</taxon>
    </lineage>
</organism>
<keyword evidence="5" id="KW-0812">Transmembrane</keyword>
<dbReference type="Gene3D" id="2.60.40.10">
    <property type="entry name" value="Immunoglobulins"/>
    <property type="match status" value="2"/>
</dbReference>
<feature type="signal peptide" evidence="6">
    <location>
        <begin position="1"/>
        <end position="31"/>
    </location>
</feature>
<keyword evidence="5" id="KW-1133">Transmembrane helix</keyword>
<gene>
    <name evidence="8" type="primary">LOC123617398</name>
</gene>
<dbReference type="InterPro" id="IPR036179">
    <property type="entry name" value="Ig-like_dom_sf"/>
</dbReference>
<dbReference type="PROSITE" id="PS50835">
    <property type="entry name" value="IG_LIKE"/>
    <property type="match status" value="1"/>
</dbReference>
<keyword evidence="3 5" id="KW-0472">Membrane</keyword>
<evidence type="ECO:0000256" key="4">
    <source>
        <dbReference type="ARBA" id="ARBA00023180"/>
    </source>
</evidence>
<feature type="transmembrane region" description="Helical" evidence="5">
    <location>
        <begin position="254"/>
        <end position="273"/>
    </location>
</feature>
<keyword evidence="2 6" id="KW-0732">Signal</keyword>
<evidence type="ECO:0000313" key="8">
    <source>
        <dbReference type="RefSeq" id="XP_045373974.1"/>
    </source>
</evidence>
<dbReference type="InterPro" id="IPR007110">
    <property type="entry name" value="Ig-like_dom"/>
</dbReference>
<comment type="subcellular location">
    <subcellularLocation>
        <location evidence="1">Membrane</location>
    </subcellularLocation>
</comment>
<dbReference type="SUPFAM" id="SSF48726">
    <property type="entry name" value="Immunoglobulin"/>
    <property type="match status" value="1"/>
</dbReference>
<evidence type="ECO:0000256" key="2">
    <source>
        <dbReference type="ARBA" id="ARBA00022729"/>
    </source>
</evidence>
<dbReference type="RefSeq" id="XP_045373974.1">
    <property type="nucleotide sequence ID" value="XM_045518018.1"/>
</dbReference>
<dbReference type="PANTHER" id="PTHR12080">
    <property type="entry name" value="SIGNALING LYMPHOCYTIC ACTIVATION MOLECULE"/>
    <property type="match status" value="1"/>
</dbReference>